<name>A0ABP7E9Z8_9GAMM</name>
<accession>A0ABP7E9Z8</accession>
<proteinExistence type="predicted"/>
<evidence type="ECO:0000313" key="2">
    <source>
        <dbReference type="EMBL" id="GAA3716336.1"/>
    </source>
</evidence>
<evidence type="ECO:0000313" key="3">
    <source>
        <dbReference type="Proteomes" id="UP001501479"/>
    </source>
</evidence>
<organism evidence="2 3">
    <name type="scientific">Oceanisphaera sediminis</name>
    <dbReference type="NCBI Taxonomy" id="981381"/>
    <lineage>
        <taxon>Bacteria</taxon>
        <taxon>Pseudomonadati</taxon>
        <taxon>Pseudomonadota</taxon>
        <taxon>Gammaproteobacteria</taxon>
        <taxon>Aeromonadales</taxon>
        <taxon>Aeromonadaceae</taxon>
        <taxon>Oceanisphaera</taxon>
    </lineage>
</organism>
<sequence length="158" mass="17740">MNPHALLVSLLLGLPSVMDDNTLSAQLLQAHNQIRAEVRAPPLVWSDLAEVQARRWARELARRCDIEHSQGSGFGENLFMGTLGYYDELDGIKAWEEEKRNYSGQPLSRSLVPSVGHYTQMIWPQTRELGCATSVCNNNLILVCNYYPPGNYLGESAY</sequence>
<dbReference type="RefSeq" id="WP_344965152.1">
    <property type="nucleotide sequence ID" value="NZ_BAABDS010000038.1"/>
</dbReference>
<dbReference type="InterPro" id="IPR035940">
    <property type="entry name" value="CAP_sf"/>
</dbReference>
<dbReference type="PROSITE" id="PS01010">
    <property type="entry name" value="CRISP_2"/>
    <property type="match status" value="1"/>
</dbReference>
<dbReference type="InterPro" id="IPR018244">
    <property type="entry name" value="Allrgn_V5/Tpx1_CS"/>
</dbReference>
<comment type="caution">
    <text evidence="2">The sequence shown here is derived from an EMBL/GenBank/DDBJ whole genome shotgun (WGS) entry which is preliminary data.</text>
</comment>
<dbReference type="Pfam" id="PF00188">
    <property type="entry name" value="CAP"/>
    <property type="match status" value="1"/>
</dbReference>
<dbReference type="InterPro" id="IPR001283">
    <property type="entry name" value="CRISP-related"/>
</dbReference>
<dbReference type="Proteomes" id="UP001501479">
    <property type="component" value="Unassembled WGS sequence"/>
</dbReference>
<dbReference type="InterPro" id="IPR002413">
    <property type="entry name" value="V5_allergen-like"/>
</dbReference>
<dbReference type="Gene3D" id="3.40.33.10">
    <property type="entry name" value="CAP"/>
    <property type="match status" value="1"/>
</dbReference>
<feature type="domain" description="SCP" evidence="1">
    <location>
        <begin position="22"/>
        <end position="154"/>
    </location>
</feature>
<gene>
    <name evidence="2" type="ORF">GCM10022421_25120</name>
</gene>
<dbReference type="PROSITE" id="PS01009">
    <property type="entry name" value="CRISP_1"/>
    <property type="match status" value="1"/>
</dbReference>
<dbReference type="PRINTS" id="PR00837">
    <property type="entry name" value="V5TPXLIKE"/>
</dbReference>
<keyword evidence="3" id="KW-1185">Reference proteome</keyword>
<evidence type="ECO:0000259" key="1">
    <source>
        <dbReference type="SMART" id="SM00198"/>
    </source>
</evidence>
<reference evidence="3" key="1">
    <citation type="journal article" date="2019" name="Int. J. Syst. Evol. Microbiol.">
        <title>The Global Catalogue of Microorganisms (GCM) 10K type strain sequencing project: providing services to taxonomists for standard genome sequencing and annotation.</title>
        <authorList>
            <consortium name="The Broad Institute Genomics Platform"/>
            <consortium name="The Broad Institute Genome Sequencing Center for Infectious Disease"/>
            <person name="Wu L."/>
            <person name="Ma J."/>
        </authorList>
    </citation>
    <scope>NUCLEOTIDE SEQUENCE [LARGE SCALE GENOMIC DNA]</scope>
    <source>
        <strain evidence="3">JCM 17329</strain>
    </source>
</reference>
<dbReference type="PRINTS" id="PR00838">
    <property type="entry name" value="V5ALLERGEN"/>
</dbReference>
<dbReference type="SMART" id="SM00198">
    <property type="entry name" value="SCP"/>
    <property type="match status" value="1"/>
</dbReference>
<dbReference type="SUPFAM" id="SSF55797">
    <property type="entry name" value="PR-1-like"/>
    <property type="match status" value="1"/>
</dbReference>
<dbReference type="InterPro" id="IPR014044">
    <property type="entry name" value="CAP_dom"/>
</dbReference>
<dbReference type="EMBL" id="BAABDS010000038">
    <property type="protein sequence ID" value="GAA3716336.1"/>
    <property type="molecule type" value="Genomic_DNA"/>
</dbReference>
<dbReference type="PANTHER" id="PTHR10334">
    <property type="entry name" value="CYSTEINE-RICH SECRETORY PROTEIN-RELATED"/>
    <property type="match status" value="1"/>
</dbReference>
<protein>
    <recommendedName>
        <fullName evidence="1">SCP domain-containing protein</fullName>
    </recommendedName>
</protein>